<reference evidence="5 6" key="1">
    <citation type="submission" date="2014-04" db="EMBL/GenBank/DDBJ databases">
        <title>Evolutionary Origins and Diversification of the Mycorrhizal Mutualists.</title>
        <authorList>
            <consortium name="DOE Joint Genome Institute"/>
            <consortium name="Mycorrhizal Genomics Consortium"/>
            <person name="Kohler A."/>
            <person name="Kuo A."/>
            <person name="Nagy L.G."/>
            <person name="Floudas D."/>
            <person name="Copeland A."/>
            <person name="Barry K.W."/>
            <person name="Cichocki N."/>
            <person name="Veneault-Fourrey C."/>
            <person name="LaButti K."/>
            <person name="Lindquist E.A."/>
            <person name="Lipzen A."/>
            <person name="Lundell T."/>
            <person name="Morin E."/>
            <person name="Murat C."/>
            <person name="Riley R."/>
            <person name="Ohm R."/>
            <person name="Sun H."/>
            <person name="Tunlid A."/>
            <person name="Henrissat B."/>
            <person name="Grigoriev I.V."/>
            <person name="Hibbett D.S."/>
            <person name="Martin F."/>
        </authorList>
    </citation>
    <scope>NUCLEOTIDE SEQUENCE [LARGE SCALE GENOMIC DNA]</scope>
    <source>
        <strain evidence="5 6">Koide BX008</strain>
    </source>
</reference>
<dbReference type="InterPro" id="IPR047197">
    <property type="entry name" value="THYN1-like_EVE"/>
</dbReference>
<dbReference type="FunCoup" id="A0A0C2T3I3">
    <property type="interactions" value="283"/>
</dbReference>
<protein>
    <recommendedName>
        <fullName evidence="4">EVE domain-containing protein</fullName>
    </recommendedName>
</protein>
<dbReference type="PANTHER" id="PTHR14087">
    <property type="entry name" value="THYMOCYTE NUCLEAR PROTEIN 1"/>
    <property type="match status" value="1"/>
</dbReference>
<feature type="region of interest" description="Disordered" evidence="3">
    <location>
        <begin position="195"/>
        <end position="263"/>
    </location>
</feature>
<evidence type="ECO:0000313" key="6">
    <source>
        <dbReference type="Proteomes" id="UP000054549"/>
    </source>
</evidence>
<dbReference type="EMBL" id="KN818224">
    <property type="protein sequence ID" value="KIL70435.1"/>
    <property type="molecule type" value="Genomic_DNA"/>
</dbReference>
<dbReference type="PANTHER" id="PTHR14087:SF7">
    <property type="entry name" value="THYMOCYTE NUCLEAR PROTEIN 1"/>
    <property type="match status" value="1"/>
</dbReference>
<feature type="domain" description="EVE" evidence="4">
    <location>
        <begin position="5"/>
        <end position="175"/>
    </location>
</feature>
<dbReference type="AlphaFoldDB" id="A0A0C2T3I3"/>
<comment type="subcellular location">
    <subcellularLocation>
        <location evidence="1">Nucleus</location>
    </subcellularLocation>
</comment>
<dbReference type="STRING" id="946122.A0A0C2T3I3"/>
<dbReference type="InterPro" id="IPR052181">
    <property type="entry name" value="5hmC_binding"/>
</dbReference>
<dbReference type="Pfam" id="PF01878">
    <property type="entry name" value="EVE"/>
    <property type="match status" value="1"/>
</dbReference>
<keyword evidence="2" id="KW-0539">Nucleus</keyword>
<sequence>MAESYWLLKAEPESRIVKGRDVKFSVDDFEAVTTSPWEGVRNYEARNIMKEMRVSDKALFYQSNCKIPGIAAFAEISRDAYPDHSAWDPEHPYYDPKSDEDNPRWFMVDVTFKSRAKHLVPLALLKYIAGLPSDELPEEISYIGLEGCQAIRDTDLVTKGRLSVQRVSEKAWKAIQLLADNGGWSDSFVKKERVRKPRKRAVQYDKAEEPSEAAEDDLDAEPAPGKESKNPSKKRKRKAATADNGTEGEEKPTRRMATRARKN</sequence>
<gene>
    <name evidence="5" type="ORF">M378DRAFT_67350</name>
</gene>
<dbReference type="FunFam" id="3.10.590.10:FF:000006">
    <property type="entry name" value="Chromosome 7, whole genome shotgun sequence"/>
    <property type="match status" value="1"/>
</dbReference>
<dbReference type="Gene3D" id="3.10.590.10">
    <property type="entry name" value="ph1033 like domains"/>
    <property type="match status" value="1"/>
</dbReference>
<evidence type="ECO:0000256" key="1">
    <source>
        <dbReference type="ARBA" id="ARBA00004123"/>
    </source>
</evidence>
<dbReference type="HOGENOM" id="CLU_041799_1_1_1"/>
<accession>A0A0C2T3I3</accession>
<keyword evidence="6" id="KW-1185">Reference proteome</keyword>
<name>A0A0C2T3I3_AMAMK</name>
<dbReference type="SUPFAM" id="SSF88697">
    <property type="entry name" value="PUA domain-like"/>
    <property type="match status" value="1"/>
</dbReference>
<dbReference type="InterPro" id="IPR015947">
    <property type="entry name" value="PUA-like_sf"/>
</dbReference>
<feature type="compositionally biased region" description="Basic residues" evidence="3">
    <location>
        <begin position="254"/>
        <end position="263"/>
    </location>
</feature>
<dbReference type="InterPro" id="IPR002740">
    <property type="entry name" value="EVE_domain"/>
</dbReference>
<dbReference type="CDD" id="cd21133">
    <property type="entry name" value="EVE"/>
    <property type="match status" value="1"/>
</dbReference>
<evidence type="ECO:0000259" key="4">
    <source>
        <dbReference type="Pfam" id="PF01878"/>
    </source>
</evidence>
<dbReference type="InParanoid" id="A0A0C2T3I3"/>
<feature type="compositionally biased region" description="Acidic residues" evidence="3">
    <location>
        <begin position="210"/>
        <end position="220"/>
    </location>
</feature>
<dbReference type="GO" id="GO:0005634">
    <property type="term" value="C:nucleus"/>
    <property type="evidence" value="ECO:0007669"/>
    <property type="project" value="UniProtKB-SubCell"/>
</dbReference>
<evidence type="ECO:0000256" key="3">
    <source>
        <dbReference type="SAM" id="MobiDB-lite"/>
    </source>
</evidence>
<dbReference type="OrthoDB" id="41445at2759"/>
<organism evidence="5 6">
    <name type="scientific">Amanita muscaria (strain Koide BX008)</name>
    <dbReference type="NCBI Taxonomy" id="946122"/>
    <lineage>
        <taxon>Eukaryota</taxon>
        <taxon>Fungi</taxon>
        <taxon>Dikarya</taxon>
        <taxon>Basidiomycota</taxon>
        <taxon>Agaricomycotina</taxon>
        <taxon>Agaricomycetes</taxon>
        <taxon>Agaricomycetidae</taxon>
        <taxon>Agaricales</taxon>
        <taxon>Pluteineae</taxon>
        <taxon>Amanitaceae</taxon>
        <taxon>Amanita</taxon>
    </lineage>
</organism>
<evidence type="ECO:0000313" key="5">
    <source>
        <dbReference type="EMBL" id="KIL70435.1"/>
    </source>
</evidence>
<dbReference type="Proteomes" id="UP000054549">
    <property type="component" value="Unassembled WGS sequence"/>
</dbReference>
<proteinExistence type="predicted"/>
<evidence type="ECO:0000256" key="2">
    <source>
        <dbReference type="ARBA" id="ARBA00023242"/>
    </source>
</evidence>